<dbReference type="AlphaFoldDB" id="A0A9P7AVN9"/>
<name>A0A9P7AVN9_9HELO</name>
<evidence type="ECO:0000256" key="1">
    <source>
        <dbReference type="SAM" id="MobiDB-lite"/>
    </source>
</evidence>
<comment type="caution">
    <text evidence="3">The sequence shown here is derived from an EMBL/GenBank/DDBJ whole genome shotgun (WGS) entry which is preliminary data.</text>
</comment>
<proteinExistence type="predicted"/>
<dbReference type="InterPro" id="IPR022617">
    <property type="entry name" value="Rad60/SUMO-like_dom"/>
</dbReference>
<feature type="domain" description="Rad60/SUMO-like" evidence="2">
    <location>
        <begin position="21"/>
        <end position="76"/>
    </location>
</feature>
<sequence>MAETKPDMSGENAGDAAPKHIRIKVKDDQHNEIEFKLKVTTPLEKLMKAYASQQGKAADSLRFFTPDGQRVLPTDTP</sequence>
<dbReference type="Gene3D" id="3.10.20.90">
    <property type="entry name" value="Phosphatidylinositol 3-kinase Catalytic Subunit, Chain A, domain 1"/>
    <property type="match status" value="1"/>
</dbReference>
<reference evidence="3" key="1">
    <citation type="submission" date="2019-07" db="EMBL/GenBank/DDBJ databases">
        <title>Hyphodiscus hymeniophilus genome sequencing and assembly.</title>
        <authorList>
            <person name="Kramer G."/>
            <person name="Nodwell J."/>
        </authorList>
    </citation>
    <scope>NUCLEOTIDE SEQUENCE</scope>
    <source>
        <strain evidence="3">ATCC 34498</strain>
    </source>
</reference>
<accession>A0A9P7AVN9</accession>
<dbReference type="OrthoDB" id="442921at2759"/>
<dbReference type="InterPro" id="IPR029071">
    <property type="entry name" value="Ubiquitin-like_domsf"/>
</dbReference>
<organism evidence="3 4">
    <name type="scientific">Hyphodiscus hymeniophilus</name>
    <dbReference type="NCBI Taxonomy" id="353542"/>
    <lineage>
        <taxon>Eukaryota</taxon>
        <taxon>Fungi</taxon>
        <taxon>Dikarya</taxon>
        <taxon>Ascomycota</taxon>
        <taxon>Pezizomycotina</taxon>
        <taxon>Leotiomycetes</taxon>
        <taxon>Helotiales</taxon>
        <taxon>Hyphodiscaceae</taxon>
        <taxon>Hyphodiscus</taxon>
    </lineage>
</organism>
<keyword evidence="4" id="KW-1185">Reference proteome</keyword>
<evidence type="ECO:0000313" key="4">
    <source>
        <dbReference type="Proteomes" id="UP000785200"/>
    </source>
</evidence>
<protein>
    <submittedName>
        <fullName evidence="3">Ubiquitin SMT3</fullName>
    </submittedName>
</protein>
<dbReference type="EMBL" id="VNKQ01000012">
    <property type="protein sequence ID" value="KAG0647476.1"/>
    <property type="molecule type" value="Genomic_DNA"/>
</dbReference>
<dbReference type="SUPFAM" id="SSF54236">
    <property type="entry name" value="Ubiquitin-like"/>
    <property type="match status" value="1"/>
</dbReference>
<gene>
    <name evidence="3" type="ORF">D0Z07_6707</name>
</gene>
<evidence type="ECO:0000313" key="3">
    <source>
        <dbReference type="EMBL" id="KAG0647476.1"/>
    </source>
</evidence>
<dbReference type="PANTHER" id="PTHR10562">
    <property type="entry name" value="SMALL UBIQUITIN-RELATED MODIFIER"/>
    <property type="match status" value="1"/>
</dbReference>
<dbReference type="Proteomes" id="UP000785200">
    <property type="component" value="Unassembled WGS sequence"/>
</dbReference>
<dbReference type="Pfam" id="PF11976">
    <property type="entry name" value="Rad60-SLD"/>
    <property type="match status" value="1"/>
</dbReference>
<feature type="region of interest" description="Disordered" evidence="1">
    <location>
        <begin position="1"/>
        <end position="20"/>
    </location>
</feature>
<evidence type="ECO:0000259" key="2">
    <source>
        <dbReference type="Pfam" id="PF11976"/>
    </source>
</evidence>